<reference evidence="2" key="1">
    <citation type="submission" date="2025-08" db="UniProtKB">
        <authorList>
            <consortium name="RefSeq"/>
        </authorList>
    </citation>
    <scope>IDENTIFICATION</scope>
</reference>
<dbReference type="AlphaFoldDB" id="A0A6P6F871"/>
<dbReference type="OrthoDB" id="6250723at2759"/>
<gene>
    <name evidence="2" type="primary">LOC100747360</name>
</gene>
<name>A0A6P6F871_BOMIM</name>
<dbReference type="Pfam" id="PF15279">
    <property type="entry name" value="SOBP"/>
    <property type="match status" value="1"/>
</dbReference>
<dbReference type="CTD" id="55084"/>
<dbReference type="GeneID" id="100747360"/>
<dbReference type="PANTHER" id="PTHR23186:SF4">
    <property type="entry name" value="GH22790P"/>
    <property type="match status" value="1"/>
</dbReference>
<evidence type="ECO:0000313" key="2">
    <source>
        <dbReference type="RefSeq" id="XP_024221661.1"/>
    </source>
</evidence>
<evidence type="ECO:0000313" key="1">
    <source>
        <dbReference type="Proteomes" id="UP000515180"/>
    </source>
</evidence>
<protein>
    <submittedName>
        <fullName evidence="2">Uncharacterized protein LOC100747360 isoform X1</fullName>
    </submittedName>
</protein>
<dbReference type="GO" id="GO:0005634">
    <property type="term" value="C:nucleus"/>
    <property type="evidence" value="ECO:0007669"/>
    <property type="project" value="TreeGrafter"/>
</dbReference>
<organism evidence="1 2">
    <name type="scientific">Bombus impatiens</name>
    <name type="common">Bumblebee</name>
    <dbReference type="NCBI Taxonomy" id="132113"/>
    <lineage>
        <taxon>Eukaryota</taxon>
        <taxon>Metazoa</taxon>
        <taxon>Ecdysozoa</taxon>
        <taxon>Arthropoda</taxon>
        <taxon>Hexapoda</taxon>
        <taxon>Insecta</taxon>
        <taxon>Pterygota</taxon>
        <taxon>Neoptera</taxon>
        <taxon>Endopterygota</taxon>
        <taxon>Hymenoptera</taxon>
        <taxon>Apocrita</taxon>
        <taxon>Aculeata</taxon>
        <taxon>Apoidea</taxon>
        <taxon>Anthophila</taxon>
        <taxon>Apidae</taxon>
        <taxon>Bombus</taxon>
        <taxon>Pyrobombus</taxon>
    </lineage>
</organism>
<proteinExistence type="predicted"/>
<dbReference type="PANTHER" id="PTHR23186">
    <property type="entry name" value="RETINOIC ACID-INDUCED PROTEIN 2"/>
    <property type="match status" value="1"/>
</dbReference>
<dbReference type="Proteomes" id="UP000515180">
    <property type="component" value="Unplaced"/>
</dbReference>
<accession>A0A6P6F871</accession>
<dbReference type="KEGG" id="bim:100747360"/>
<sequence length="681" mass="78323">MVAIAHAKEIVLWLKLKKKKLVMKFSLEKGISTWLCLQNQYICIYIYKQYFKDNYNTYILIEYAATAMSELLGWYGYDKVDSGYTKSLNLDHFTSISDAKSQALQTDQDIVSNKLRLKSPVVNTSDSIFEVSNVPLSYSNNNLMSVNRQLISSPLSLKPVSFGTTSKFPYESYSSSVYSDNISCSWCGKIVQIFELERSSSFSYNMMDALGYFCSENCFAASRRAIFKQAKTCDWCRHIRNPISYVDLQDGKSQLQFCSNKCLNQYKMNIFCHETQTHLMLQGLNNVPFHDTEKNGLITPELWFRSCQSPLNSPAENTYLVDTHLTHSLSSSLCENRSIETEEIDNEKSVDPHKKWPSKINSVCTKKCTKSNNCNEHKKNFYIEINEHDKEQSLVNEKSKCCHSMINQTNCKENYLRKNDLNCKDFKQEYAMDTMNNSHSPKDSNTYLERNIHVKHIRNLQEKGYDTPTENILQSSSWFSNSTTPTMHHEIPSLSKSCINEPNQIRYQNQTNVFSRTSSVKQSNPTELFHSLPPTTLLPPVTVLVPYPLPIPIPIPIPIPVPISTAIFSKLVTDKEDSINIKDSNCKNVECKNSIENKYSVFDKPQIKTTNLSTAEDSQQVKLDKFSFSSSSLKTNTEINDTSHQLRHNKKLLRKRKRSNKIINHDHEKIQLKKRNNFIAT</sequence>
<keyword evidence="1" id="KW-1185">Reference proteome</keyword>
<dbReference type="RefSeq" id="XP_024221661.1">
    <property type="nucleotide sequence ID" value="XM_024365893.2"/>
</dbReference>
<dbReference type="GO" id="GO:0048513">
    <property type="term" value="P:animal organ development"/>
    <property type="evidence" value="ECO:0007669"/>
    <property type="project" value="TreeGrafter"/>
</dbReference>
<dbReference type="InterPro" id="IPR026092">
    <property type="entry name" value="RAI2/SOBP"/>
</dbReference>